<dbReference type="InterPro" id="IPR008711">
    <property type="entry name" value="Recombinase_NinB"/>
</dbReference>
<organism evidence="1 2">
    <name type="scientific">Mesorhizobium wenxiniae</name>
    <dbReference type="NCBI Taxonomy" id="2014805"/>
    <lineage>
        <taxon>Bacteria</taxon>
        <taxon>Pseudomonadati</taxon>
        <taxon>Pseudomonadota</taxon>
        <taxon>Alphaproteobacteria</taxon>
        <taxon>Hyphomicrobiales</taxon>
        <taxon>Phyllobacteriaceae</taxon>
        <taxon>Mesorhizobium</taxon>
    </lineage>
</organism>
<comment type="caution">
    <text evidence="1">The sequence shown here is derived from an EMBL/GenBank/DDBJ whole genome shotgun (WGS) entry which is preliminary data.</text>
</comment>
<evidence type="ECO:0000313" key="2">
    <source>
        <dbReference type="Proteomes" id="UP000215931"/>
    </source>
</evidence>
<evidence type="ECO:0000313" key="1">
    <source>
        <dbReference type="EMBL" id="PAP94029.1"/>
    </source>
</evidence>
<gene>
    <name evidence="1" type="ORF">CIT31_16820</name>
</gene>
<name>A0A271KGC0_9HYPH</name>
<protein>
    <recommendedName>
        <fullName evidence="3">NinB family protein</fullName>
    </recommendedName>
</protein>
<dbReference type="RefSeq" id="WP_095519563.1">
    <property type="nucleotide sequence ID" value="NZ_NPKH01000023.1"/>
</dbReference>
<sequence length="130" mass="14522">MAQTCILRGQSQRDFAKALIDRAPADAVVTIKEASRTVDQNSRLWAMLSDVSRAKPEGRMHTPEVWKNLFMHACGHAVQFELGLDGKPFPVGFRSSRLTKGQMSDLMEFVTEYGTRHGVHWTDPAYGEAA</sequence>
<accession>A0A271KGC0</accession>
<dbReference type="Proteomes" id="UP000215931">
    <property type="component" value="Unassembled WGS sequence"/>
</dbReference>
<dbReference type="EMBL" id="NPKH01000023">
    <property type="protein sequence ID" value="PAP94029.1"/>
    <property type="molecule type" value="Genomic_DNA"/>
</dbReference>
<keyword evidence="2" id="KW-1185">Reference proteome</keyword>
<evidence type="ECO:0008006" key="3">
    <source>
        <dbReference type="Google" id="ProtNLM"/>
    </source>
</evidence>
<dbReference type="SUPFAM" id="SSF103370">
    <property type="entry name" value="NinB"/>
    <property type="match status" value="1"/>
</dbReference>
<dbReference type="Gene3D" id="1.10.3790.10">
    <property type="entry name" value="NinB"/>
    <property type="match status" value="1"/>
</dbReference>
<dbReference type="OrthoDB" id="8100461at2"/>
<dbReference type="AlphaFoldDB" id="A0A271KGC0"/>
<reference evidence="1 2" key="1">
    <citation type="submission" date="2017-08" db="EMBL/GenBank/DDBJ databases">
        <title>Mesorhizobium wenxinae sp. nov., a novel rhizobial species isolated from root nodules of chickpea (Cicer arietinum L.).</title>
        <authorList>
            <person name="Zhang J."/>
        </authorList>
    </citation>
    <scope>NUCLEOTIDE SEQUENCE [LARGE SCALE GENOMIC DNA]</scope>
    <source>
        <strain evidence="2">WYCCWR 10019</strain>
    </source>
</reference>
<proteinExistence type="predicted"/>
<dbReference type="InterPro" id="IPR036619">
    <property type="entry name" value="NinB_sf"/>
</dbReference>
<dbReference type="Pfam" id="PF05772">
    <property type="entry name" value="NinB"/>
    <property type="match status" value="1"/>
</dbReference>